<dbReference type="HOGENOM" id="CLU_107144_0_1_9"/>
<evidence type="ECO:0000313" key="3">
    <source>
        <dbReference type="Proteomes" id="UP000001551"/>
    </source>
</evidence>
<dbReference type="GO" id="GO:0005829">
    <property type="term" value="C:cytosol"/>
    <property type="evidence" value="ECO:0007669"/>
    <property type="project" value="TreeGrafter"/>
</dbReference>
<dbReference type="Gene3D" id="1.10.10.10">
    <property type="entry name" value="Winged helix-like DNA-binding domain superfamily/Winged helix DNA-binding domain"/>
    <property type="match status" value="1"/>
</dbReference>
<evidence type="ECO:0000313" key="2">
    <source>
        <dbReference type="EMBL" id="ADU26256.1"/>
    </source>
</evidence>
<dbReference type="EMBL" id="CP002400">
    <property type="protein sequence ID" value="ADU26256.1"/>
    <property type="molecule type" value="Genomic_DNA"/>
</dbReference>
<evidence type="ECO:0000256" key="1">
    <source>
        <dbReference type="ARBA" id="ARBA00023125"/>
    </source>
</evidence>
<dbReference type="InterPro" id="IPR036390">
    <property type="entry name" value="WH_DNA-bd_sf"/>
</dbReference>
<keyword evidence="1" id="KW-0238">DNA-binding</keyword>
<protein>
    <submittedName>
        <fullName evidence="2">Transcriptional regulator, BadM/Rrf2 family</fullName>
    </submittedName>
</protein>
<name>E6U9Z0_ETHHY</name>
<dbReference type="PANTHER" id="PTHR33221">
    <property type="entry name" value="WINGED HELIX-TURN-HELIX TRANSCRIPTIONAL REGULATOR, RRF2 FAMILY"/>
    <property type="match status" value="1"/>
</dbReference>
<dbReference type="NCBIfam" id="TIGR00738">
    <property type="entry name" value="rrf2_super"/>
    <property type="match status" value="1"/>
</dbReference>
<gene>
    <name evidence="2" type="ordered locus">Ethha_0687</name>
</gene>
<dbReference type="SUPFAM" id="SSF46785">
    <property type="entry name" value="Winged helix' DNA-binding domain"/>
    <property type="match status" value="1"/>
</dbReference>
<dbReference type="PROSITE" id="PS51197">
    <property type="entry name" value="HTH_RRF2_2"/>
    <property type="match status" value="1"/>
</dbReference>
<proteinExistence type="predicted"/>
<dbReference type="KEGG" id="eha:Ethha_0687"/>
<dbReference type="eggNOG" id="COG1959">
    <property type="taxonomic scope" value="Bacteria"/>
</dbReference>
<dbReference type="AlphaFoldDB" id="E6U9Z0"/>
<dbReference type="InterPro" id="IPR036388">
    <property type="entry name" value="WH-like_DNA-bd_sf"/>
</dbReference>
<reference evidence="2 3" key="1">
    <citation type="submission" date="2010-12" db="EMBL/GenBank/DDBJ databases">
        <title>Complete sequence of Ethanoligenens harbinense YUAN-3.</title>
        <authorList>
            <person name="Lucas S."/>
            <person name="Copeland A."/>
            <person name="Lapidus A."/>
            <person name="Cheng J.-F."/>
            <person name="Bruce D."/>
            <person name="Goodwin L."/>
            <person name="Pitluck S."/>
            <person name="Chertkov O."/>
            <person name="Misra M."/>
            <person name="Detter J.C."/>
            <person name="Han C."/>
            <person name="Tapia R."/>
            <person name="Land M."/>
            <person name="Hauser L."/>
            <person name="Jeffries C."/>
            <person name="Kyrpides N."/>
            <person name="Ivanova N."/>
            <person name="Mikhailova N."/>
            <person name="Wang A."/>
            <person name="Mouttaki H."/>
            <person name="He Z."/>
            <person name="Zhou J."/>
            <person name="Hemme C.L."/>
            <person name="Woyke T."/>
        </authorList>
    </citation>
    <scope>NUCLEOTIDE SEQUENCE [LARGE SCALE GENOMIC DNA]</scope>
    <source>
        <strain evidence="3">DSM 18485 / JCM 12961 / CGMCC 1.5033 / YUAN-3</strain>
    </source>
</reference>
<sequence length="143" mass="15990">MKLSTKGRYGLRALLDLAVHADGSHVSLYNIADRQQISVNYLEQVFSQLRKAGFVRSVKGAQGGYALAMQPQEMTIGGILRVLEGSLHIATEETSGENPLQDCIKKYVWDRINDSIDQVVDSITLGDLVEEYRSGQDYTMFYI</sequence>
<dbReference type="Proteomes" id="UP000001551">
    <property type="component" value="Chromosome"/>
</dbReference>
<dbReference type="PANTHER" id="PTHR33221:SF5">
    <property type="entry name" value="HTH-TYPE TRANSCRIPTIONAL REGULATOR ISCR"/>
    <property type="match status" value="1"/>
</dbReference>
<organism evidence="2 3">
    <name type="scientific">Ethanoligenens harbinense (strain DSM 18485 / JCM 12961 / CGMCC 1.5033 / YUAN-3)</name>
    <dbReference type="NCBI Taxonomy" id="663278"/>
    <lineage>
        <taxon>Bacteria</taxon>
        <taxon>Bacillati</taxon>
        <taxon>Bacillota</taxon>
        <taxon>Clostridia</taxon>
        <taxon>Eubacteriales</taxon>
        <taxon>Oscillospiraceae</taxon>
        <taxon>Ethanoligenens</taxon>
    </lineage>
</organism>
<accession>E6U9Z0</accession>
<dbReference type="STRING" id="663278.Ethha_0687"/>
<keyword evidence="3" id="KW-1185">Reference proteome</keyword>
<dbReference type="Pfam" id="PF02082">
    <property type="entry name" value="Rrf2"/>
    <property type="match status" value="1"/>
</dbReference>
<dbReference type="InterPro" id="IPR000944">
    <property type="entry name" value="Tscrpt_reg_Rrf2"/>
</dbReference>
<dbReference type="RefSeq" id="WP_013484626.1">
    <property type="nucleotide sequence ID" value="NC_014828.1"/>
</dbReference>
<dbReference type="GO" id="GO:0003677">
    <property type="term" value="F:DNA binding"/>
    <property type="evidence" value="ECO:0007669"/>
    <property type="project" value="UniProtKB-KW"/>
</dbReference>
<dbReference type="GO" id="GO:0003700">
    <property type="term" value="F:DNA-binding transcription factor activity"/>
    <property type="evidence" value="ECO:0007669"/>
    <property type="project" value="TreeGrafter"/>
</dbReference>